<proteinExistence type="predicted"/>
<evidence type="ECO:0000313" key="2">
    <source>
        <dbReference type="EMBL" id="KAF2016925.1"/>
    </source>
</evidence>
<protein>
    <submittedName>
        <fullName evidence="2">Uncharacterized protein</fullName>
    </submittedName>
</protein>
<sequence>MASLKRRWTCDSSSTWEQGPRPKKTVVSPSSRVTTIARNSDVRMDMTEEGTARHGKVEIDQRCIHKRSTICSLSRWECCACIDLRPTASYYPVYADGAGQSLSTRRWRNYCPGCKGNVEDSRVHAVTAAYDHE</sequence>
<evidence type="ECO:0000256" key="1">
    <source>
        <dbReference type="SAM" id="MobiDB-lite"/>
    </source>
</evidence>
<dbReference type="RefSeq" id="XP_033385264.1">
    <property type="nucleotide sequence ID" value="XM_033527352.1"/>
</dbReference>
<reference evidence="2" key="1">
    <citation type="journal article" date="2020" name="Stud. Mycol.">
        <title>101 Dothideomycetes genomes: a test case for predicting lifestyles and emergence of pathogens.</title>
        <authorList>
            <person name="Haridas S."/>
            <person name="Albert R."/>
            <person name="Binder M."/>
            <person name="Bloem J."/>
            <person name="Labutti K."/>
            <person name="Salamov A."/>
            <person name="Andreopoulos B."/>
            <person name="Baker S."/>
            <person name="Barry K."/>
            <person name="Bills G."/>
            <person name="Bluhm B."/>
            <person name="Cannon C."/>
            <person name="Castanera R."/>
            <person name="Culley D."/>
            <person name="Daum C."/>
            <person name="Ezra D."/>
            <person name="Gonzalez J."/>
            <person name="Henrissat B."/>
            <person name="Kuo A."/>
            <person name="Liang C."/>
            <person name="Lipzen A."/>
            <person name="Lutzoni F."/>
            <person name="Magnuson J."/>
            <person name="Mondo S."/>
            <person name="Nolan M."/>
            <person name="Ohm R."/>
            <person name="Pangilinan J."/>
            <person name="Park H.-J."/>
            <person name="Ramirez L."/>
            <person name="Alfaro M."/>
            <person name="Sun H."/>
            <person name="Tritt A."/>
            <person name="Yoshinaga Y."/>
            <person name="Zwiers L.-H."/>
            <person name="Turgeon B."/>
            <person name="Goodwin S."/>
            <person name="Spatafora J."/>
            <person name="Crous P."/>
            <person name="Grigoriev I."/>
        </authorList>
    </citation>
    <scope>NUCLEOTIDE SEQUENCE</scope>
    <source>
        <strain evidence="2">CBS 175.79</strain>
    </source>
</reference>
<name>A0A6A5XU88_9PLEO</name>
<dbReference type="GeneID" id="54284749"/>
<accession>A0A6A5XU88</accession>
<gene>
    <name evidence="2" type="ORF">BU24DRAFT_419975</name>
</gene>
<evidence type="ECO:0000313" key="3">
    <source>
        <dbReference type="Proteomes" id="UP000799778"/>
    </source>
</evidence>
<organism evidence="2 3">
    <name type="scientific">Aaosphaeria arxii CBS 175.79</name>
    <dbReference type="NCBI Taxonomy" id="1450172"/>
    <lineage>
        <taxon>Eukaryota</taxon>
        <taxon>Fungi</taxon>
        <taxon>Dikarya</taxon>
        <taxon>Ascomycota</taxon>
        <taxon>Pezizomycotina</taxon>
        <taxon>Dothideomycetes</taxon>
        <taxon>Pleosporomycetidae</taxon>
        <taxon>Pleosporales</taxon>
        <taxon>Pleosporales incertae sedis</taxon>
        <taxon>Aaosphaeria</taxon>
    </lineage>
</organism>
<feature type="region of interest" description="Disordered" evidence="1">
    <location>
        <begin position="1"/>
        <end position="32"/>
    </location>
</feature>
<keyword evidence="3" id="KW-1185">Reference proteome</keyword>
<dbReference type="EMBL" id="ML978068">
    <property type="protein sequence ID" value="KAF2016925.1"/>
    <property type="molecule type" value="Genomic_DNA"/>
</dbReference>
<dbReference type="Proteomes" id="UP000799778">
    <property type="component" value="Unassembled WGS sequence"/>
</dbReference>
<dbReference type="AlphaFoldDB" id="A0A6A5XU88"/>